<organism evidence="1 2">
    <name type="scientific">Tupaia chinensis</name>
    <name type="common">Chinese tree shrew</name>
    <name type="synonym">Tupaia belangeri chinensis</name>
    <dbReference type="NCBI Taxonomy" id="246437"/>
    <lineage>
        <taxon>Eukaryota</taxon>
        <taxon>Metazoa</taxon>
        <taxon>Chordata</taxon>
        <taxon>Craniata</taxon>
        <taxon>Vertebrata</taxon>
        <taxon>Euteleostomi</taxon>
        <taxon>Mammalia</taxon>
        <taxon>Eutheria</taxon>
        <taxon>Euarchontoglires</taxon>
        <taxon>Scandentia</taxon>
        <taxon>Tupaiidae</taxon>
        <taxon>Tupaia</taxon>
    </lineage>
</organism>
<sequence length="127" mass="14597">MDSGRGNIFFIVSFGSSDACAVLEKNFQEYLVPLYGNKENIVHTFDEELPDDFQDSEQLVEKIWYRVIEDNLVVGVKTTSSLKLVPDAIQVLNFRKGSKANIYHPFTVQFLLCYTCEQLCGHRYLYA</sequence>
<dbReference type="GO" id="GO:0036297">
    <property type="term" value="P:interstrand cross-link repair"/>
    <property type="evidence" value="ECO:0007669"/>
    <property type="project" value="InterPro"/>
</dbReference>
<dbReference type="STRING" id="246437.L8YFL6"/>
<dbReference type="PANTHER" id="PTHR28450">
    <property type="entry name" value="FANCONI ANEMIA GROUP B PROTEIN"/>
    <property type="match status" value="1"/>
</dbReference>
<dbReference type="GO" id="GO:1990414">
    <property type="term" value="P:replication-born double-strand break repair via sister chromatid exchange"/>
    <property type="evidence" value="ECO:0007669"/>
    <property type="project" value="TreeGrafter"/>
</dbReference>
<protein>
    <submittedName>
        <fullName evidence="1">Fanconi anemia group B protein</fullName>
    </submittedName>
</protein>
<evidence type="ECO:0000313" key="2">
    <source>
        <dbReference type="Proteomes" id="UP000011518"/>
    </source>
</evidence>
<dbReference type="InParanoid" id="L8YFL6"/>
<reference evidence="2" key="2">
    <citation type="journal article" date="2013" name="Nat. Commun.">
        <title>Genome of the Chinese tree shrew.</title>
        <authorList>
            <person name="Fan Y."/>
            <person name="Huang Z.Y."/>
            <person name="Cao C.C."/>
            <person name="Chen C.S."/>
            <person name="Chen Y.X."/>
            <person name="Fan D.D."/>
            <person name="He J."/>
            <person name="Hou H.L."/>
            <person name="Hu L."/>
            <person name="Hu X.T."/>
            <person name="Jiang X.T."/>
            <person name="Lai R."/>
            <person name="Lang Y.S."/>
            <person name="Liang B."/>
            <person name="Liao S.G."/>
            <person name="Mu D."/>
            <person name="Ma Y.Y."/>
            <person name="Niu Y.Y."/>
            <person name="Sun X.Q."/>
            <person name="Xia J.Q."/>
            <person name="Xiao J."/>
            <person name="Xiong Z.Q."/>
            <person name="Xu L."/>
            <person name="Yang L."/>
            <person name="Zhang Y."/>
            <person name="Zhao W."/>
            <person name="Zhao X.D."/>
            <person name="Zheng Y.T."/>
            <person name="Zhou J.M."/>
            <person name="Zhu Y.B."/>
            <person name="Zhang G.J."/>
            <person name="Wang J."/>
            <person name="Yao Y.G."/>
        </authorList>
    </citation>
    <scope>NUCLEOTIDE SEQUENCE [LARGE SCALE GENOMIC DNA]</scope>
</reference>
<gene>
    <name evidence="1" type="ORF">TREES_T100014441</name>
</gene>
<reference evidence="2" key="1">
    <citation type="submission" date="2012-07" db="EMBL/GenBank/DDBJ databases">
        <title>Genome of the Chinese tree shrew, a rising model animal genetically related to primates.</title>
        <authorList>
            <person name="Zhang G."/>
            <person name="Fan Y."/>
            <person name="Yao Y."/>
            <person name="Huang Z."/>
        </authorList>
    </citation>
    <scope>NUCLEOTIDE SEQUENCE [LARGE SCALE GENOMIC DNA]</scope>
</reference>
<dbReference type="GO" id="GO:2000042">
    <property type="term" value="P:negative regulation of double-strand break repair via homologous recombination"/>
    <property type="evidence" value="ECO:0007669"/>
    <property type="project" value="TreeGrafter"/>
</dbReference>
<name>L8YFL6_TUPCH</name>
<dbReference type="PANTHER" id="PTHR28450:SF1">
    <property type="entry name" value="FANCONI ANEMIA GROUP B PROTEIN"/>
    <property type="match status" value="1"/>
</dbReference>
<accession>L8YFL6</accession>
<dbReference type="GO" id="GO:0043240">
    <property type="term" value="C:Fanconi anaemia nuclear complex"/>
    <property type="evidence" value="ECO:0007669"/>
    <property type="project" value="InterPro"/>
</dbReference>
<dbReference type="InterPro" id="IPR033333">
    <property type="entry name" value="FANCB"/>
</dbReference>
<keyword evidence="2" id="KW-1185">Reference proteome</keyword>
<proteinExistence type="predicted"/>
<dbReference type="GO" id="GO:1905168">
    <property type="term" value="P:positive regulation of double-strand break repair via homologous recombination"/>
    <property type="evidence" value="ECO:0007669"/>
    <property type="project" value="TreeGrafter"/>
</dbReference>
<dbReference type="EMBL" id="KB359892">
    <property type="protein sequence ID" value="ELV13929.1"/>
    <property type="molecule type" value="Genomic_DNA"/>
</dbReference>
<dbReference type="AlphaFoldDB" id="L8YFL6"/>
<evidence type="ECO:0000313" key="1">
    <source>
        <dbReference type="EMBL" id="ELV13929.1"/>
    </source>
</evidence>
<dbReference type="eggNOG" id="ENOG502QWED">
    <property type="taxonomic scope" value="Eukaryota"/>
</dbReference>
<dbReference type="Proteomes" id="UP000011518">
    <property type="component" value="Unassembled WGS sequence"/>
</dbReference>